<evidence type="ECO:0000313" key="4">
    <source>
        <dbReference type="Proteomes" id="UP001189429"/>
    </source>
</evidence>
<dbReference type="Pfam" id="PF04912">
    <property type="entry name" value="Dynamitin"/>
    <property type="match status" value="1"/>
</dbReference>
<gene>
    <name evidence="3" type="ORF">PCOR1329_LOCUS1490</name>
</gene>
<name>A0ABN9PBR8_9DINO</name>
<dbReference type="EMBL" id="CAUYUJ010000361">
    <property type="protein sequence ID" value="CAK0790127.1"/>
    <property type="molecule type" value="Genomic_DNA"/>
</dbReference>
<proteinExistence type="predicted"/>
<organism evidence="3 4">
    <name type="scientific">Prorocentrum cordatum</name>
    <dbReference type="NCBI Taxonomy" id="2364126"/>
    <lineage>
        <taxon>Eukaryota</taxon>
        <taxon>Sar</taxon>
        <taxon>Alveolata</taxon>
        <taxon>Dinophyceae</taxon>
        <taxon>Prorocentrales</taxon>
        <taxon>Prorocentraceae</taxon>
        <taxon>Prorocentrum</taxon>
    </lineage>
</organism>
<keyword evidence="4" id="KW-1185">Reference proteome</keyword>
<dbReference type="Proteomes" id="UP001189429">
    <property type="component" value="Unassembled WGS sequence"/>
</dbReference>
<comment type="caution">
    <text evidence="3">The sequence shown here is derived from an EMBL/GenBank/DDBJ whole genome shotgun (WGS) entry which is preliminary data.</text>
</comment>
<accession>A0ABN9PBR8</accession>
<dbReference type="InterPro" id="IPR028133">
    <property type="entry name" value="Dynamitin"/>
</dbReference>
<protein>
    <submittedName>
        <fullName evidence="3">Uncharacterized protein</fullName>
    </submittedName>
</protein>
<reference evidence="3" key="1">
    <citation type="submission" date="2023-10" db="EMBL/GenBank/DDBJ databases">
        <authorList>
            <person name="Chen Y."/>
            <person name="Shah S."/>
            <person name="Dougan E. K."/>
            <person name="Thang M."/>
            <person name="Chan C."/>
        </authorList>
    </citation>
    <scope>NUCLEOTIDE SEQUENCE [LARGE SCALE GENOMIC DNA]</scope>
</reference>
<evidence type="ECO:0000256" key="1">
    <source>
        <dbReference type="ARBA" id="ARBA00004496"/>
    </source>
</evidence>
<keyword evidence="2" id="KW-0963">Cytoplasm</keyword>
<evidence type="ECO:0000313" key="3">
    <source>
        <dbReference type="EMBL" id="CAK0790127.1"/>
    </source>
</evidence>
<evidence type="ECO:0000256" key="2">
    <source>
        <dbReference type="ARBA" id="ARBA00022490"/>
    </source>
</evidence>
<sequence length="156" mass="17212">MSAARRRVTYELSYAPSTAAIVETSSKIAALESSIDIEKQLGVLDPSCPFSDLQSAVTLLQKRVSLLDDSKKLDSIRTGVDRVSSDIEKALKKKARLICAPSVYPGLPSHLNGRSRLSQGDNHREISDWADASQRAKCELRARAAPKAWRRTWDGM</sequence>
<comment type="subcellular location">
    <subcellularLocation>
        <location evidence="1">Cytoplasm</location>
    </subcellularLocation>
</comment>